<dbReference type="EMBL" id="MCGI01000005">
    <property type="protein sequence ID" value="ODM09268.1"/>
    <property type="molecule type" value="Genomic_DNA"/>
</dbReference>
<dbReference type="GeneID" id="29728059"/>
<dbReference type="AlphaFoldDB" id="A0A1E3AKH8"/>
<protein>
    <submittedName>
        <fullName evidence="2">Uncharacterized protein</fullName>
    </submittedName>
</protein>
<accession>A0A1E3AKH8</accession>
<keyword evidence="1" id="KW-0812">Transmembrane</keyword>
<proteinExistence type="predicted"/>
<feature type="transmembrane region" description="Helical" evidence="1">
    <location>
        <begin position="85"/>
        <end position="104"/>
    </location>
</feature>
<gene>
    <name evidence="2" type="ORF">BEH84_05018</name>
</gene>
<sequence>MKKKKNEYAYDFNEDKEYYIYLNACRKKIGKKKLMIIGENNYSNYDEWSGYVNQKYSCITTKSLVAFKRHLKYQIRASGRIEGSYSAVLLPLIITWVTIMLDRFFPSDAINNFLCIIIFVYLFWELLKNYFGDTKKSLMYEDYLEIIENIIESRKMKENV</sequence>
<evidence type="ECO:0000256" key="1">
    <source>
        <dbReference type="SAM" id="Phobius"/>
    </source>
</evidence>
<organism evidence="2 3">
    <name type="scientific">Eisenbergiella tayi</name>
    <dbReference type="NCBI Taxonomy" id="1432052"/>
    <lineage>
        <taxon>Bacteria</taxon>
        <taxon>Bacillati</taxon>
        <taxon>Bacillota</taxon>
        <taxon>Clostridia</taxon>
        <taxon>Lachnospirales</taxon>
        <taxon>Lachnospiraceae</taxon>
        <taxon>Eisenbergiella</taxon>
    </lineage>
</organism>
<evidence type="ECO:0000313" key="3">
    <source>
        <dbReference type="Proteomes" id="UP000095003"/>
    </source>
</evidence>
<keyword evidence="1" id="KW-0472">Membrane</keyword>
<dbReference type="Proteomes" id="UP000095003">
    <property type="component" value="Unassembled WGS sequence"/>
</dbReference>
<reference evidence="2 3" key="1">
    <citation type="submission" date="2016-07" db="EMBL/GenBank/DDBJ databases">
        <title>Characterization of isolates of Eisenbergiella tayi derived from blood cultures, using whole genome sequencing.</title>
        <authorList>
            <person name="Burdz T."/>
            <person name="Wiebe D."/>
            <person name="Huynh C."/>
            <person name="Bernard K."/>
        </authorList>
    </citation>
    <scope>NUCLEOTIDE SEQUENCE [LARGE SCALE GENOMIC DNA]</scope>
    <source>
        <strain evidence="2 3">NML 120489</strain>
    </source>
</reference>
<keyword evidence="1" id="KW-1133">Transmembrane helix</keyword>
<evidence type="ECO:0000313" key="2">
    <source>
        <dbReference type="EMBL" id="ODM09268.1"/>
    </source>
</evidence>
<name>A0A1E3AKH8_9FIRM</name>
<feature type="transmembrane region" description="Helical" evidence="1">
    <location>
        <begin position="110"/>
        <end position="127"/>
    </location>
</feature>
<comment type="caution">
    <text evidence="2">The sequence shown here is derived from an EMBL/GenBank/DDBJ whole genome shotgun (WGS) entry which is preliminary data.</text>
</comment>
<dbReference type="RefSeq" id="WP_016360161.1">
    <property type="nucleotide sequence ID" value="NZ_CABMHK010000018.1"/>
</dbReference>